<accession>A0A9P4WIM6</accession>
<keyword evidence="5" id="KW-1185">Reference proteome</keyword>
<dbReference type="AlphaFoldDB" id="A0A9P4WIM6"/>
<feature type="transmembrane region" description="Helical" evidence="2">
    <location>
        <begin position="211"/>
        <end position="232"/>
    </location>
</feature>
<feature type="transmembrane region" description="Helical" evidence="2">
    <location>
        <begin position="40"/>
        <end position="57"/>
    </location>
</feature>
<dbReference type="EMBL" id="SWKV01000078">
    <property type="protein sequence ID" value="KAF3033636.1"/>
    <property type="molecule type" value="Genomic_DNA"/>
</dbReference>
<evidence type="ECO:0000256" key="1">
    <source>
        <dbReference type="SAM" id="MobiDB-lite"/>
    </source>
</evidence>
<feature type="region of interest" description="Disordered" evidence="1">
    <location>
        <begin position="274"/>
        <end position="296"/>
    </location>
</feature>
<comment type="caution">
    <text evidence="4">The sequence shown here is derived from an EMBL/GenBank/DDBJ whole genome shotgun (WGS) entry which is preliminary data.</text>
</comment>
<evidence type="ECO:0000313" key="5">
    <source>
        <dbReference type="Proteomes" id="UP000758155"/>
    </source>
</evidence>
<proteinExistence type="predicted"/>
<dbReference type="InterPro" id="IPR046623">
    <property type="entry name" value="DUF6536"/>
</dbReference>
<evidence type="ECO:0000256" key="2">
    <source>
        <dbReference type="SAM" id="Phobius"/>
    </source>
</evidence>
<keyword evidence="2" id="KW-0812">Transmembrane</keyword>
<evidence type="ECO:0000259" key="3">
    <source>
        <dbReference type="Pfam" id="PF20163"/>
    </source>
</evidence>
<dbReference type="Proteomes" id="UP000758155">
    <property type="component" value="Unassembled WGS sequence"/>
</dbReference>
<gene>
    <name evidence="4" type="ORF">E8E12_004489</name>
</gene>
<organism evidence="4 5">
    <name type="scientific">Didymella heteroderae</name>
    <dbReference type="NCBI Taxonomy" id="1769908"/>
    <lineage>
        <taxon>Eukaryota</taxon>
        <taxon>Fungi</taxon>
        <taxon>Dikarya</taxon>
        <taxon>Ascomycota</taxon>
        <taxon>Pezizomycotina</taxon>
        <taxon>Dothideomycetes</taxon>
        <taxon>Pleosporomycetidae</taxon>
        <taxon>Pleosporales</taxon>
        <taxon>Pleosporineae</taxon>
        <taxon>Didymellaceae</taxon>
        <taxon>Didymella</taxon>
    </lineage>
</organism>
<keyword evidence="2" id="KW-0472">Membrane</keyword>
<sequence length="313" mass="35090">MQVLSSPTREEIDKVHADGSWLAVGLLSPRNWKKIARNRILLVLVLAFSSVPLHLFYNATVFRVVVENKYTERAISVDSAEYRSIAANVSYVGLSSNTSYTNLTNGQWKSDFAQYHTMAYSELVLVFDDFTYTKKPFNASEPRPENFTLDETLYSADHAYGESHTMAELITFSNWLPQSAQIGQPDLELHVVHAFARHASSRSRIQLSSTYLLVVIVANVFKLLIMASVLVMDHGHSKYIVTIGDAAASFLKDPDPCTEGKCLLEDEKLNAEVDHSTTKPKADVESATSTTDGLAVPNSRTREWHKRTLGYYF</sequence>
<name>A0A9P4WIM6_9PLEO</name>
<reference evidence="4" key="1">
    <citation type="submission" date="2019-04" db="EMBL/GenBank/DDBJ databases">
        <title>Sequencing of skin fungus with MAO and IRED activity.</title>
        <authorList>
            <person name="Marsaioli A.J."/>
            <person name="Bonatto J.M.C."/>
            <person name="Reis Junior O."/>
        </authorList>
    </citation>
    <scope>NUCLEOTIDE SEQUENCE</scope>
    <source>
        <strain evidence="4">28M1</strain>
    </source>
</reference>
<dbReference type="PANTHER" id="PTHR35395">
    <property type="entry name" value="DUF6536 DOMAIN-CONTAINING PROTEIN"/>
    <property type="match status" value="1"/>
</dbReference>
<protein>
    <recommendedName>
        <fullName evidence="3">DUF6536 domain-containing protein</fullName>
    </recommendedName>
</protein>
<dbReference type="PANTHER" id="PTHR35395:SF1">
    <property type="entry name" value="DUF6536 DOMAIN-CONTAINING PROTEIN"/>
    <property type="match status" value="1"/>
</dbReference>
<keyword evidence="2" id="KW-1133">Transmembrane helix</keyword>
<dbReference type="Pfam" id="PF20163">
    <property type="entry name" value="DUF6536"/>
    <property type="match status" value="1"/>
</dbReference>
<evidence type="ECO:0000313" key="4">
    <source>
        <dbReference type="EMBL" id="KAF3033636.1"/>
    </source>
</evidence>
<feature type="compositionally biased region" description="Basic and acidic residues" evidence="1">
    <location>
        <begin position="274"/>
        <end position="284"/>
    </location>
</feature>
<feature type="domain" description="DUF6536" evidence="3">
    <location>
        <begin position="1"/>
        <end position="71"/>
    </location>
</feature>
<dbReference type="OrthoDB" id="5429634at2759"/>